<feature type="transmembrane region" description="Helical" evidence="7">
    <location>
        <begin position="107"/>
        <end position="125"/>
    </location>
</feature>
<feature type="transmembrane region" description="Helical" evidence="7">
    <location>
        <begin position="69"/>
        <end position="95"/>
    </location>
</feature>
<dbReference type="InterPro" id="IPR002751">
    <property type="entry name" value="CbiM/NikMN"/>
</dbReference>
<organism evidence="8 9">
    <name type="scientific">Paludibacterium paludis</name>
    <dbReference type="NCBI Taxonomy" id="1225769"/>
    <lineage>
        <taxon>Bacteria</taxon>
        <taxon>Pseudomonadati</taxon>
        <taxon>Pseudomonadota</taxon>
        <taxon>Betaproteobacteria</taxon>
        <taxon>Neisseriales</taxon>
        <taxon>Chromobacteriaceae</taxon>
        <taxon>Paludibacterium</taxon>
    </lineage>
</organism>
<evidence type="ECO:0000256" key="7">
    <source>
        <dbReference type="SAM" id="Phobius"/>
    </source>
</evidence>
<feature type="transmembrane region" description="Helical" evidence="7">
    <location>
        <begin position="41"/>
        <end position="57"/>
    </location>
</feature>
<evidence type="ECO:0000313" key="8">
    <source>
        <dbReference type="EMBL" id="GGY26540.1"/>
    </source>
</evidence>
<keyword evidence="3" id="KW-1003">Cell membrane</keyword>
<gene>
    <name evidence="8" type="ORF">GCM10011289_32610</name>
</gene>
<keyword evidence="4 7" id="KW-0812">Transmembrane</keyword>
<feature type="transmembrane region" description="Helical" evidence="7">
    <location>
        <begin position="183"/>
        <end position="203"/>
    </location>
</feature>
<comment type="subcellular location">
    <subcellularLocation>
        <location evidence="1">Cell membrane</location>
        <topology evidence="1">Multi-pass membrane protein</topology>
    </subcellularLocation>
</comment>
<evidence type="ECO:0000256" key="1">
    <source>
        <dbReference type="ARBA" id="ARBA00004651"/>
    </source>
</evidence>
<protein>
    <submittedName>
        <fullName evidence="8">Uncharacterized protein</fullName>
    </submittedName>
</protein>
<evidence type="ECO:0000256" key="4">
    <source>
        <dbReference type="ARBA" id="ARBA00022692"/>
    </source>
</evidence>
<keyword evidence="5 7" id="KW-1133">Transmembrane helix</keyword>
<name>A0A918P6N4_9NEIS</name>
<keyword evidence="9" id="KW-1185">Reference proteome</keyword>
<evidence type="ECO:0000256" key="5">
    <source>
        <dbReference type="ARBA" id="ARBA00022989"/>
    </source>
</evidence>
<dbReference type="Gene3D" id="1.10.1760.20">
    <property type="match status" value="1"/>
</dbReference>
<dbReference type="EMBL" id="BMYX01000023">
    <property type="protein sequence ID" value="GGY26540.1"/>
    <property type="molecule type" value="Genomic_DNA"/>
</dbReference>
<reference evidence="8" key="2">
    <citation type="submission" date="2020-09" db="EMBL/GenBank/DDBJ databases">
        <authorList>
            <person name="Sun Q."/>
            <person name="Kim S."/>
        </authorList>
    </citation>
    <scope>NUCLEOTIDE SEQUENCE</scope>
    <source>
        <strain evidence="8">KCTC 32182</strain>
    </source>
</reference>
<sequence>MNYPASLFPFWLPIAAALMSVGLLAVAAWRVKWRALSPEAFNAWMGATVLVMVMWTLKGGFKPGVSFHLMGVAVLTLMMGPWLALLALAIALGGLVLGGHGQWLDIGPTWLVCGAVPALLVDGVLRLARRWLPGNLFVYVFVNAFMAGGASYFASALAGILMLGLLGSYPWDYLLEDVLPFHFLFSWSEAFTTGLVMAVLVVYRPHWVASFDDARYLDGPPTDGPV</sequence>
<dbReference type="Pfam" id="PF01891">
    <property type="entry name" value="CbiM"/>
    <property type="match status" value="1"/>
</dbReference>
<dbReference type="RefSeq" id="WP_189536299.1">
    <property type="nucleotide sequence ID" value="NZ_BMYX01000023.1"/>
</dbReference>
<evidence type="ECO:0000313" key="9">
    <source>
        <dbReference type="Proteomes" id="UP000645257"/>
    </source>
</evidence>
<feature type="transmembrane region" description="Helical" evidence="7">
    <location>
        <begin position="7"/>
        <end position="29"/>
    </location>
</feature>
<evidence type="ECO:0000256" key="3">
    <source>
        <dbReference type="ARBA" id="ARBA00022475"/>
    </source>
</evidence>
<keyword evidence="6 7" id="KW-0472">Membrane</keyword>
<dbReference type="Proteomes" id="UP000645257">
    <property type="component" value="Unassembled WGS sequence"/>
</dbReference>
<dbReference type="GO" id="GO:0005886">
    <property type="term" value="C:plasma membrane"/>
    <property type="evidence" value="ECO:0007669"/>
    <property type="project" value="UniProtKB-SubCell"/>
</dbReference>
<keyword evidence="2" id="KW-0813">Transport</keyword>
<accession>A0A918P6N4</accession>
<evidence type="ECO:0000256" key="2">
    <source>
        <dbReference type="ARBA" id="ARBA00022448"/>
    </source>
</evidence>
<dbReference type="GO" id="GO:0000041">
    <property type="term" value="P:transition metal ion transport"/>
    <property type="evidence" value="ECO:0007669"/>
    <property type="project" value="InterPro"/>
</dbReference>
<feature type="transmembrane region" description="Helical" evidence="7">
    <location>
        <begin position="137"/>
        <end position="163"/>
    </location>
</feature>
<comment type="caution">
    <text evidence="8">The sequence shown here is derived from an EMBL/GenBank/DDBJ whole genome shotgun (WGS) entry which is preliminary data.</text>
</comment>
<proteinExistence type="predicted"/>
<evidence type="ECO:0000256" key="6">
    <source>
        <dbReference type="ARBA" id="ARBA00023136"/>
    </source>
</evidence>
<reference evidence="8" key="1">
    <citation type="journal article" date="2014" name="Int. J. Syst. Evol. Microbiol.">
        <title>Complete genome sequence of Corynebacterium casei LMG S-19264T (=DSM 44701T), isolated from a smear-ripened cheese.</title>
        <authorList>
            <consortium name="US DOE Joint Genome Institute (JGI-PGF)"/>
            <person name="Walter F."/>
            <person name="Albersmeier A."/>
            <person name="Kalinowski J."/>
            <person name="Ruckert C."/>
        </authorList>
    </citation>
    <scope>NUCLEOTIDE SEQUENCE</scope>
    <source>
        <strain evidence="8">KCTC 32182</strain>
    </source>
</reference>
<dbReference type="AlphaFoldDB" id="A0A918P6N4"/>